<reference evidence="1" key="1">
    <citation type="journal article" date="2015" name="Nature">
        <title>Complex archaea that bridge the gap between prokaryotes and eukaryotes.</title>
        <authorList>
            <person name="Spang A."/>
            <person name="Saw J.H."/>
            <person name="Jorgensen S.L."/>
            <person name="Zaremba-Niedzwiedzka K."/>
            <person name="Martijn J."/>
            <person name="Lind A.E."/>
            <person name="van Eijk R."/>
            <person name="Schleper C."/>
            <person name="Guy L."/>
            <person name="Ettema T.J."/>
        </authorList>
    </citation>
    <scope>NUCLEOTIDE SEQUENCE</scope>
</reference>
<protein>
    <submittedName>
        <fullName evidence="1">Uncharacterized protein</fullName>
    </submittedName>
</protein>
<organism evidence="1">
    <name type="scientific">marine sediment metagenome</name>
    <dbReference type="NCBI Taxonomy" id="412755"/>
    <lineage>
        <taxon>unclassified sequences</taxon>
        <taxon>metagenomes</taxon>
        <taxon>ecological metagenomes</taxon>
    </lineage>
</organism>
<name>A0A0F9BDT7_9ZZZZ</name>
<sequence>MEQPTHYTSVEGGAWRKWPSWVEFDQNVLAMRNSKRIVVSPHNGRTPSEPLYVHSLVFDDPTKGFDKVPRWDCINGWTHEL</sequence>
<dbReference type="EMBL" id="LAZR01038329">
    <property type="protein sequence ID" value="KKL19850.1"/>
    <property type="molecule type" value="Genomic_DNA"/>
</dbReference>
<comment type="caution">
    <text evidence="1">The sequence shown here is derived from an EMBL/GenBank/DDBJ whole genome shotgun (WGS) entry which is preliminary data.</text>
</comment>
<dbReference type="AlphaFoldDB" id="A0A0F9BDT7"/>
<accession>A0A0F9BDT7</accession>
<evidence type="ECO:0000313" key="1">
    <source>
        <dbReference type="EMBL" id="KKL19850.1"/>
    </source>
</evidence>
<proteinExistence type="predicted"/>
<gene>
    <name evidence="1" type="ORF">LCGC14_2461310</name>
</gene>